<reference evidence="6 7" key="1">
    <citation type="journal article" date="2010" name="Plant Cell">
        <title>The Chlorella variabilis NC64A genome reveals adaptation to photosymbiosis, coevolution with viruses, and cryptic sex.</title>
        <authorList>
            <person name="Blanc G."/>
            <person name="Duncan G."/>
            <person name="Agarkova I."/>
            <person name="Borodovsky M."/>
            <person name="Gurnon J."/>
            <person name="Kuo A."/>
            <person name="Lindquist E."/>
            <person name="Lucas S."/>
            <person name="Pangilinan J."/>
            <person name="Polle J."/>
            <person name="Salamov A."/>
            <person name="Terry A."/>
            <person name="Yamada T."/>
            <person name="Dunigan D.D."/>
            <person name="Grigoriev I.V."/>
            <person name="Claverie J.M."/>
            <person name="Van Etten J.L."/>
        </authorList>
    </citation>
    <scope>NUCLEOTIDE SEQUENCE [LARGE SCALE GENOMIC DNA]</scope>
    <source>
        <strain evidence="6 7">NC64A</strain>
    </source>
</reference>
<feature type="region of interest" description="Disordered" evidence="4">
    <location>
        <begin position="114"/>
        <end position="149"/>
    </location>
</feature>
<dbReference type="Gene3D" id="6.10.140.2220">
    <property type="match status" value="1"/>
</dbReference>
<evidence type="ECO:0000313" key="7">
    <source>
        <dbReference type="Proteomes" id="UP000008141"/>
    </source>
</evidence>
<sequence>MSSSGAAPAAPLVGEQFLERRLRRAAAIPIAERGPDVAAFLESVQLQREVQQALPITATGQPALVGPRLRHHLAVMWAFAKCVKAIYICPELPPLQGVVRQHLAAYLPMQLDVPPDVPPDAAPSGSGTSSSSSSSGSGGSSEELSEEGAVEEALAAVAEDLRGLSLWLECTATTTSPDPNGDVSQSWREVMETVDRSNRLMGLLEDAASERLMAYQLALLTQLAQHLLPVLDETPHGQLPSVEKMEVSRLRLERAAPLQPLLTLQQLQHVHICTMVHIVNRQLLLATQHLGVAQVARWREVRAAVSGWQAKLLALEPVTAKSCFFASDAAWLAEVHEGVGGAAAATRPLRSNQLMQRAFQLGQAEGSDFWTAVAGSMLLTGAVRGATWLGVADRGMLEAGVAAAPAAMAAARRGKGVLPEAWSSGMQSLVDPAQYCSRACQVAHWPAHKAQCRRDA</sequence>
<organism evidence="7">
    <name type="scientific">Chlorella variabilis</name>
    <name type="common">Green alga</name>
    <dbReference type="NCBI Taxonomy" id="554065"/>
    <lineage>
        <taxon>Eukaryota</taxon>
        <taxon>Viridiplantae</taxon>
        <taxon>Chlorophyta</taxon>
        <taxon>core chlorophytes</taxon>
        <taxon>Trebouxiophyceae</taxon>
        <taxon>Chlorellales</taxon>
        <taxon>Chlorellaceae</taxon>
        <taxon>Chlorella clade</taxon>
        <taxon>Chlorella</taxon>
    </lineage>
</organism>
<dbReference type="OrthoDB" id="536514at2759"/>
<dbReference type="Pfam" id="PF01753">
    <property type="entry name" value="zf-MYND"/>
    <property type="match status" value="1"/>
</dbReference>
<dbReference type="RefSeq" id="XP_005843064.1">
    <property type="nucleotide sequence ID" value="XM_005843002.1"/>
</dbReference>
<evidence type="ECO:0000256" key="3">
    <source>
        <dbReference type="ARBA" id="ARBA00022833"/>
    </source>
</evidence>
<evidence type="ECO:0000256" key="4">
    <source>
        <dbReference type="SAM" id="MobiDB-lite"/>
    </source>
</evidence>
<dbReference type="GO" id="GO:0008270">
    <property type="term" value="F:zinc ion binding"/>
    <property type="evidence" value="ECO:0007669"/>
    <property type="project" value="UniProtKB-KW"/>
</dbReference>
<proteinExistence type="predicted"/>
<keyword evidence="3" id="KW-0862">Zinc</keyword>
<gene>
    <name evidence="6" type="ORF">CHLNCDRAFT_141590</name>
</gene>
<name>E1ZT99_CHLVA</name>
<dbReference type="SUPFAM" id="SSF144232">
    <property type="entry name" value="HIT/MYND zinc finger-like"/>
    <property type="match status" value="1"/>
</dbReference>
<accession>E1ZT99</accession>
<keyword evidence="1" id="KW-0479">Metal-binding</keyword>
<dbReference type="EMBL" id="GL433870">
    <property type="protein sequence ID" value="EFN50962.1"/>
    <property type="molecule type" value="Genomic_DNA"/>
</dbReference>
<evidence type="ECO:0000256" key="2">
    <source>
        <dbReference type="ARBA" id="ARBA00022771"/>
    </source>
</evidence>
<feature type="domain" description="MYND-type" evidence="5">
    <location>
        <begin position="433"/>
        <end position="452"/>
    </location>
</feature>
<dbReference type="InParanoid" id="E1ZT99"/>
<evidence type="ECO:0000313" key="6">
    <source>
        <dbReference type="EMBL" id="EFN50962.1"/>
    </source>
</evidence>
<evidence type="ECO:0000256" key="1">
    <source>
        <dbReference type="ARBA" id="ARBA00022723"/>
    </source>
</evidence>
<feature type="compositionally biased region" description="Low complexity" evidence="4">
    <location>
        <begin position="122"/>
        <end position="135"/>
    </location>
</feature>
<dbReference type="Proteomes" id="UP000008141">
    <property type="component" value="Unassembled WGS sequence"/>
</dbReference>
<keyword evidence="2" id="KW-0863">Zinc-finger</keyword>
<dbReference type="GeneID" id="17350380"/>
<protein>
    <recommendedName>
        <fullName evidence="5">MYND-type domain-containing protein</fullName>
    </recommendedName>
</protein>
<keyword evidence="7" id="KW-1185">Reference proteome</keyword>
<dbReference type="AlphaFoldDB" id="E1ZT99"/>
<dbReference type="InterPro" id="IPR002893">
    <property type="entry name" value="Znf_MYND"/>
</dbReference>
<dbReference type="KEGG" id="cvr:CHLNCDRAFT_141590"/>
<evidence type="ECO:0000259" key="5">
    <source>
        <dbReference type="Pfam" id="PF01753"/>
    </source>
</evidence>